<dbReference type="PANTHER" id="PTHR31223:SF70">
    <property type="entry name" value="LOG FAMILY PROTEIN YJL055W"/>
    <property type="match status" value="1"/>
</dbReference>
<evidence type="ECO:0000259" key="3">
    <source>
        <dbReference type="PROSITE" id="PS51462"/>
    </source>
</evidence>
<comment type="similarity">
    <text evidence="1">Belongs to the LOG family.</text>
</comment>
<dbReference type="InterPro" id="IPR000086">
    <property type="entry name" value="NUDIX_hydrolase_dom"/>
</dbReference>
<feature type="domain" description="Nudix hydrolase" evidence="3">
    <location>
        <begin position="1"/>
        <end position="129"/>
    </location>
</feature>
<evidence type="ECO:0000256" key="2">
    <source>
        <dbReference type="ARBA" id="ARBA00022801"/>
    </source>
</evidence>
<dbReference type="InterPro" id="IPR020084">
    <property type="entry name" value="NUDIX_hydrolase_CS"/>
</dbReference>
<accession>A0A0G3GPC8</accession>
<name>A0A0G3GPC8_9CORY</name>
<dbReference type="InterPro" id="IPR005269">
    <property type="entry name" value="LOG"/>
</dbReference>
<dbReference type="Pfam" id="PF03641">
    <property type="entry name" value="Lysine_decarbox"/>
    <property type="match status" value="1"/>
</dbReference>
<dbReference type="KEGG" id="cei:CEPID_06105"/>
<gene>
    <name evidence="4" type="ORF">CEPID_06105</name>
</gene>
<protein>
    <submittedName>
        <fullName evidence="4">Putative TIGR00730 family protein</fullName>
    </submittedName>
</protein>
<dbReference type="PATRIC" id="fig|1050174.4.peg.1234"/>
<sequence length="313" mass="34127">MTTITVAAAIIRNARGDVLTVRKRDTEFFMFPGGKLEPDELPLDALHREVREELGIRLTRVTHFGDFETLAANEDATLRSTVFQAVCTETPTPANEIAELCWVNPQLPQVPLAPLLADAVFPTLPPAINAITVFCGSASGNSPAFTTRAQQLGSAMAENGIDMVYGGGHVGLMGSIADAVLAENGRAVGIIPQHLVDREIAHKDLSELVVVADMHERKMAMAERCDAFIAMPGGAGTLEELFEAWTWQILGLHRKPIALYGRDFWAPMLTMVRDMVDQGFIASRFADNLIVADTPTELLQLLHGWQPSAAKWD</sequence>
<dbReference type="SUPFAM" id="SSF55811">
    <property type="entry name" value="Nudix"/>
    <property type="match status" value="1"/>
</dbReference>
<evidence type="ECO:0000313" key="4">
    <source>
        <dbReference type="EMBL" id="AKK03081.1"/>
    </source>
</evidence>
<dbReference type="RefSeq" id="WP_083984400.1">
    <property type="nucleotide sequence ID" value="NZ_CP011541.1"/>
</dbReference>
<dbReference type="Pfam" id="PF00293">
    <property type="entry name" value="NUDIX"/>
    <property type="match status" value="1"/>
</dbReference>
<dbReference type="InterPro" id="IPR031100">
    <property type="entry name" value="LOG_fam"/>
</dbReference>
<dbReference type="OrthoDB" id="9801098at2"/>
<dbReference type="Gene3D" id="3.40.50.450">
    <property type="match status" value="1"/>
</dbReference>
<dbReference type="PROSITE" id="PS51462">
    <property type="entry name" value="NUDIX"/>
    <property type="match status" value="1"/>
</dbReference>
<dbReference type="STRING" id="1050174.CEPID_06105"/>
<keyword evidence="2" id="KW-0378">Hydrolase</keyword>
<dbReference type="NCBIfam" id="TIGR00730">
    <property type="entry name" value="Rossman fold protein, TIGR00730 family"/>
    <property type="match status" value="1"/>
</dbReference>
<dbReference type="PROSITE" id="PS00893">
    <property type="entry name" value="NUDIX_BOX"/>
    <property type="match status" value="1"/>
</dbReference>
<organism evidence="4 5">
    <name type="scientific">Corynebacterium epidermidicanis</name>
    <dbReference type="NCBI Taxonomy" id="1050174"/>
    <lineage>
        <taxon>Bacteria</taxon>
        <taxon>Bacillati</taxon>
        <taxon>Actinomycetota</taxon>
        <taxon>Actinomycetes</taxon>
        <taxon>Mycobacteriales</taxon>
        <taxon>Corynebacteriaceae</taxon>
        <taxon>Corynebacterium</taxon>
    </lineage>
</organism>
<dbReference type="PANTHER" id="PTHR31223">
    <property type="entry name" value="LOG FAMILY PROTEIN YJL055W"/>
    <property type="match status" value="1"/>
</dbReference>
<dbReference type="EMBL" id="CP011541">
    <property type="protein sequence ID" value="AKK03081.1"/>
    <property type="molecule type" value="Genomic_DNA"/>
</dbReference>
<dbReference type="InterPro" id="IPR015797">
    <property type="entry name" value="NUDIX_hydrolase-like_dom_sf"/>
</dbReference>
<keyword evidence="5" id="KW-1185">Reference proteome</keyword>
<dbReference type="CDD" id="cd04690">
    <property type="entry name" value="NUDIX_Hydrolase"/>
    <property type="match status" value="1"/>
</dbReference>
<dbReference type="GO" id="GO:0009691">
    <property type="term" value="P:cytokinin biosynthetic process"/>
    <property type="evidence" value="ECO:0007669"/>
    <property type="project" value="InterPro"/>
</dbReference>
<evidence type="ECO:0000256" key="1">
    <source>
        <dbReference type="ARBA" id="ARBA00006763"/>
    </source>
</evidence>
<evidence type="ECO:0000313" key="5">
    <source>
        <dbReference type="Proteomes" id="UP000035368"/>
    </source>
</evidence>
<dbReference type="GO" id="GO:0005829">
    <property type="term" value="C:cytosol"/>
    <property type="evidence" value="ECO:0007669"/>
    <property type="project" value="TreeGrafter"/>
</dbReference>
<proteinExistence type="inferred from homology"/>
<dbReference type="AlphaFoldDB" id="A0A0G3GPC8"/>
<dbReference type="GO" id="GO:0016799">
    <property type="term" value="F:hydrolase activity, hydrolyzing N-glycosyl compounds"/>
    <property type="evidence" value="ECO:0007669"/>
    <property type="project" value="TreeGrafter"/>
</dbReference>
<dbReference type="Gene3D" id="3.90.79.10">
    <property type="entry name" value="Nucleoside Triphosphate Pyrophosphohydrolase"/>
    <property type="match status" value="1"/>
</dbReference>
<dbReference type="SUPFAM" id="SSF102405">
    <property type="entry name" value="MCP/YpsA-like"/>
    <property type="match status" value="1"/>
</dbReference>
<dbReference type="Proteomes" id="UP000035368">
    <property type="component" value="Chromosome"/>
</dbReference>
<reference evidence="4 5" key="1">
    <citation type="submission" date="2015-05" db="EMBL/GenBank/DDBJ databases">
        <title>Complete genome sequence of Corynebacterium epidermidicanis DSM 45586, isolated from the skin of a dog suffering from pruritus.</title>
        <authorList>
            <person name="Ruckert C."/>
            <person name="Albersmeier A."/>
            <person name="Winkler A."/>
            <person name="Tauch A."/>
        </authorList>
    </citation>
    <scope>NUCLEOTIDE SEQUENCE [LARGE SCALE GENOMIC DNA]</scope>
    <source>
        <strain evidence="4 5">DSM 45586</strain>
    </source>
</reference>